<dbReference type="AlphaFoldDB" id="A0A1A8XLW2"/>
<protein>
    <submittedName>
        <fullName evidence="1">Uncharacterized protein</fullName>
    </submittedName>
</protein>
<name>A0A1A8XLW2_9RHOO</name>
<gene>
    <name evidence="1" type="ORF">PROAA_1390002</name>
</gene>
<reference evidence="1 2" key="1">
    <citation type="submission" date="2016-06" db="EMBL/GenBank/DDBJ databases">
        <authorList>
            <person name="Kjaerup R.B."/>
            <person name="Dalgaard T.S."/>
            <person name="Juul-Madsen H.R."/>
        </authorList>
    </citation>
    <scope>NUCLEOTIDE SEQUENCE [LARGE SCALE GENOMIC DNA]</scope>
    <source>
        <strain evidence="1">2</strain>
    </source>
</reference>
<dbReference type="EMBL" id="FLQY01000045">
    <property type="protein sequence ID" value="SBT04928.1"/>
    <property type="molecule type" value="Genomic_DNA"/>
</dbReference>
<evidence type="ECO:0000313" key="2">
    <source>
        <dbReference type="Proteomes" id="UP000199600"/>
    </source>
</evidence>
<dbReference type="Proteomes" id="UP000199600">
    <property type="component" value="Unassembled WGS sequence"/>
</dbReference>
<proteinExistence type="predicted"/>
<accession>A0A1A8XLW2</accession>
<evidence type="ECO:0000313" key="1">
    <source>
        <dbReference type="EMBL" id="SBT04928.1"/>
    </source>
</evidence>
<keyword evidence="2" id="KW-1185">Reference proteome</keyword>
<organism evidence="1 2">
    <name type="scientific">Candidatus Propionivibrio aalborgensis</name>
    <dbReference type="NCBI Taxonomy" id="1860101"/>
    <lineage>
        <taxon>Bacteria</taxon>
        <taxon>Pseudomonadati</taxon>
        <taxon>Pseudomonadota</taxon>
        <taxon>Betaproteobacteria</taxon>
        <taxon>Rhodocyclales</taxon>
        <taxon>Rhodocyclaceae</taxon>
        <taxon>Propionivibrio</taxon>
    </lineage>
</organism>
<sequence>MSINVSVISTANSTRHFALNSVESIGHLLINLKRSSRIFTGNLLIIGSGAQTEIFSTASIACVEMESENDLEVYLPRGQNLALTSLTTVEAIEPFEGGLESEFFKVQIDFFFRGGHVIHTCVEGDPKLALDECLVNLTGVFEQPCLAYRLPQGGIGLMNPLAMTRLVIIPGIPDLPKEAWVADDL</sequence>
<dbReference type="RefSeq" id="WP_186409986.1">
    <property type="nucleotide sequence ID" value="NZ_FLQY01000045.1"/>
</dbReference>